<evidence type="ECO:0000259" key="1">
    <source>
        <dbReference type="Pfam" id="PF01330"/>
    </source>
</evidence>
<keyword evidence="3" id="KW-1185">Reference proteome</keyword>
<comment type="caution">
    <text evidence="2">The sequence shown here is derived from an EMBL/GenBank/DDBJ whole genome shotgun (WGS) entry which is preliminary data.</text>
</comment>
<dbReference type="Gene3D" id="2.40.50.140">
    <property type="entry name" value="Nucleic acid-binding proteins"/>
    <property type="match status" value="1"/>
</dbReference>
<dbReference type="EMBL" id="JAWDIQ010000001">
    <property type="protein sequence ID" value="MDY0408570.1"/>
    <property type="molecule type" value="Genomic_DNA"/>
</dbReference>
<dbReference type="InterPro" id="IPR012340">
    <property type="entry name" value="NA-bd_OB-fold"/>
</dbReference>
<evidence type="ECO:0000313" key="2">
    <source>
        <dbReference type="EMBL" id="MDY0408570.1"/>
    </source>
</evidence>
<dbReference type="RefSeq" id="WP_320379295.1">
    <property type="nucleotide sequence ID" value="NZ_JAWDIQ010000001.1"/>
</dbReference>
<protein>
    <submittedName>
        <fullName evidence="2">OB-fold domain-containing protein</fullName>
    </submittedName>
</protein>
<dbReference type="Proteomes" id="UP001275315">
    <property type="component" value="Unassembled WGS sequence"/>
</dbReference>
<accession>A0ABU5CQB8</accession>
<dbReference type="Pfam" id="PF01330">
    <property type="entry name" value="RuvA_N"/>
    <property type="match status" value="1"/>
</dbReference>
<gene>
    <name evidence="2" type="ORF">RWD45_08365</name>
</gene>
<feature type="domain" description="DNA helicase Holliday junction RuvA type" evidence="1">
    <location>
        <begin position="1"/>
        <end position="61"/>
    </location>
</feature>
<proteinExistence type="predicted"/>
<name>A0ABU5CQB8_9BACI</name>
<dbReference type="InterPro" id="IPR013849">
    <property type="entry name" value="DNA_helicase_Holl-junc_RuvA_I"/>
</dbReference>
<organism evidence="2 3">
    <name type="scientific">Paracerasibacillus soli</name>
    <dbReference type="NCBI Taxonomy" id="480284"/>
    <lineage>
        <taxon>Bacteria</taxon>
        <taxon>Bacillati</taxon>
        <taxon>Bacillota</taxon>
        <taxon>Bacilli</taxon>
        <taxon>Bacillales</taxon>
        <taxon>Bacillaceae</taxon>
        <taxon>Paracerasibacillus</taxon>
    </lineage>
</organism>
<evidence type="ECO:0000313" key="3">
    <source>
        <dbReference type="Proteomes" id="UP001275315"/>
    </source>
</evidence>
<sequence>MIAYIEGDLMSILDESIIVDVQGIGYEIFCPNPFIFSNYEKQRLKVFTYMHVREDLQVLYGFKNEDEKYLFMKLISVWE</sequence>
<reference evidence="2 3" key="1">
    <citation type="submission" date="2023-10" db="EMBL/GenBank/DDBJ databases">
        <title>Virgibacillus soli CC-YMP-6 genome.</title>
        <authorList>
            <person name="Miliotis G."/>
            <person name="Sengupta P."/>
            <person name="Hameed A."/>
            <person name="Chuvochina M."/>
            <person name="Mcdonagh F."/>
            <person name="Simpson A.C."/>
            <person name="Singh N.K."/>
            <person name="Rekha P.D."/>
            <person name="Raman K."/>
            <person name="Hugenholtz P."/>
            <person name="Venkateswaran K."/>
        </authorList>
    </citation>
    <scope>NUCLEOTIDE SEQUENCE [LARGE SCALE GENOMIC DNA]</scope>
    <source>
        <strain evidence="2 3">CC-YMP-6</strain>
    </source>
</reference>
<dbReference type="SUPFAM" id="SSF50249">
    <property type="entry name" value="Nucleic acid-binding proteins"/>
    <property type="match status" value="1"/>
</dbReference>